<keyword evidence="3" id="KW-1185">Reference proteome</keyword>
<protein>
    <submittedName>
        <fullName evidence="2">Uncharacterized protein</fullName>
    </submittedName>
</protein>
<evidence type="ECO:0000313" key="2">
    <source>
        <dbReference type="EMBL" id="QKM68468.1"/>
    </source>
</evidence>
<evidence type="ECO:0000313" key="3">
    <source>
        <dbReference type="Proteomes" id="UP000005940"/>
    </source>
</evidence>
<accession>I2N2X3</accession>
<feature type="region of interest" description="Disordered" evidence="1">
    <location>
        <begin position="37"/>
        <end position="63"/>
    </location>
</feature>
<name>I2N2X3_STRT9</name>
<dbReference type="AlphaFoldDB" id="I2N2X3"/>
<dbReference type="EMBL" id="CP029159">
    <property type="protein sequence ID" value="QKM68468.1"/>
    <property type="molecule type" value="Genomic_DNA"/>
</dbReference>
<sequence length="95" mass="10733">MRNPIATALARLWAFFDRRTTRTVVVLVAAPLRTDPWTRPWTSPTKEQAQAILRDQASTPHPRPRRLVIAPYGIRLAQPVAVRASRPGPAWTWVG</sequence>
<organism evidence="2 3">
    <name type="scientific">Streptomyces tsukubensis (strain DSM 42081 / NBRC 108919 / NRRL 18488 / 9993)</name>
    <dbReference type="NCBI Taxonomy" id="1114943"/>
    <lineage>
        <taxon>Bacteria</taxon>
        <taxon>Bacillati</taxon>
        <taxon>Actinomycetota</taxon>
        <taxon>Actinomycetes</taxon>
        <taxon>Kitasatosporales</taxon>
        <taxon>Streptomycetaceae</taxon>
        <taxon>Streptomyces</taxon>
    </lineage>
</organism>
<gene>
    <name evidence="2" type="ORF">STSU_016115</name>
</gene>
<proteinExistence type="predicted"/>
<reference evidence="2 3" key="1">
    <citation type="journal article" date="2012" name="J. Bacteriol.">
        <title>Draft genome of Streptomyces tsukubaensis NRRL 18488, the producer of the clinically important immunosuppressant tacrolimus (FK506).</title>
        <authorList>
            <person name="Barreiro C."/>
            <person name="Prieto C."/>
            <person name="Sola-Landa A."/>
            <person name="Solera E."/>
            <person name="Martinez-Castro M."/>
            <person name="Perez-Redondo R."/>
            <person name="Garcia-Estrada C."/>
            <person name="Aparicio J.F."/>
            <person name="Fernandez-Martinez L.T."/>
            <person name="Santos-Aberturas J."/>
            <person name="Salehi-Najafabadi Z."/>
            <person name="Rodriguez-Garcia A."/>
            <person name="Tauch A."/>
            <person name="Martin J.F."/>
        </authorList>
    </citation>
    <scope>NUCLEOTIDE SEQUENCE [LARGE SCALE GENOMIC DNA]</scope>
    <source>
        <strain evidence="3">DSM 42081 / NBRC 108919 / NRRL 18488 / 9993</strain>
    </source>
</reference>
<evidence type="ECO:0000256" key="1">
    <source>
        <dbReference type="SAM" id="MobiDB-lite"/>
    </source>
</evidence>
<dbReference type="Proteomes" id="UP000005940">
    <property type="component" value="Chromosome"/>
</dbReference>